<dbReference type="Gene3D" id="3.30.200.20">
    <property type="entry name" value="Phosphorylase Kinase, domain 1"/>
    <property type="match status" value="1"/>
</dbReference>
<dbReference type="InterPro" id="IPR001245">
    <property type="entry name" value="Ser-Thr/Tyr_kinase_cat_dom"/>
</dbReference>
<organism evidence="3 4">
    <name type="scientific">Polyrhizophydium stewartii</name>
    <dbReference type="NCBI Taxonomy" id="2732419"/>
    <lineage>
        <taxon>Eukaryota</taxon>
        <taxon>Fungi</taxon>
        <taxon>Fungi incertae sedis</taxon>
        <taxon>Chytridiomycota</taxon>
        <taxon>Chytridiomycota incertae sedis</taxon>
        <taxon>Chytridiomycetes</taxon>
        <taxon>Rhizophydiales</taxon>
        <taxon>Rhizophydiales incertae sedis</taxon>
        <taxon>Polyrhizophydium</taxon>
    </lineage>
</organism>
<evidence type="ECO:0000259" key="2">
    <source>
        <dbReference type="PROSITE" id="PS50011"/>
    </source>
</evidence>
<evidence type="ECO:0000256" key="1">
    <source>
        <dbReference type="SAM" id="MobiDB-lite"/>
    </source>
</evidence>
<dbReference type="SUPFAM" id="SSF56112">
    <property type="entry name" value="Protein kinase-like (PK-like)"/>
    <property type="match status" value="1"/>
</dbReference>
<dbReference type="InterPro" id="IPR051681">
    <property type="entry name" value="Ser/Thr_Kinases-Pseudokinases"/>
</dbReference>
<gene>
    <name evidence="3" type="ORF">HK105_208942</name>
</gene>
<reference evidence="3 4" key="1">
    <citation type="submission" date="2023-09" db="EMBL/GenBank/DDBJ databases">
        <title>Pangenome analysis of Batrachochytrium dendrobatidis and related Chytrids.</title>
        <authorList>
            <person name="Yacoub M.N."/>
            <person name="Stajich J.E."/>
            <person name="James T.Y."/>
        </authorList>
    </citation>
    <scope>NUCLEOTIDE SEQUENCE [LARGE SCALE GENOMIC DNA]</scope>
    <source>
        <strain evidence="3 4">JEL0888</strain>
    </source>
</reference>
<dbReference type="EMBL" id="JADGIZ020000097">
    <property type="protein sequence ID" value="KAL2911603.1"/>
    <property type="molecule type" value="Genomic_DNA"/>
</dbReference>
<name>A0ABR4MWG9_9FUNG</name>
<protein>
    <recommendedName>
        <fullName evidence="2">Protein kinase domain-containing protein</fullName>
    </recommendedName>
</protein>
<dbReference type="Pfam" id="PF07714">
    <property type="entry name" value="PK_Tyr_Ser-Thr"/>
    <property type="match status" value="1"/>
</dbReference>
<dbReference type="PANTHER" id="PTHR44329">
    <property type="entry name" value="SERINE/THREONINE-PROTEIN KINASE TNNI3K-RELATED"/>
    <property type="match status" value="1"/>
</dbReference>
<evidence type="ECO:0000313" key="4">
    <source>
        <dbReference type="Proteomes" id="UP001527925"/>
    </source>
</evidence>
<comment type="caution">
    <text evidence="3">The sequence shown here is derived from an EMBL/GenBank/DDBJ whole genome shotgun (WGS) entry which is preliminary data.</text>
</comment>
<proteinExistence type="predicted"/>
<dbReference type="InterPro" id="IPR000719">
    <property type="entry name" value="Prot_kinase_dom"/>
</dbReference>
<feature type="domain" description="Protein kinase" evidence="2">
    <location>
        <begin position="234"/>
        <end position="513"/>
    </location>
</feature>
<evidence type="ECO:0000313" key="3">
    <source>
        <dbReference type="EMBL" id="KAL2911603.1"/>
    </source>
</evidence>
<sequence>MPSHMISANHAATLGDISRLAADIAQSAGSLKAARAAAAALSARCTAVVAVVESMLAGAAPSQVPAVRRALAQLAAQLETLACALARRAAWNGLLQLLLAESTARRIGELHAGLDAAAAVRSLPLRTRGRRARHEPRSATSAATAAGLSREAAAAAARADAEATQDQMAQTMWAINAHRGSLLTPITGPLRGRANQLLDATASHIAAATGSGVPPHASWCLDIDAAVLDVAEARGDAGSIGRGTIGAMFRSTMDGRAVCVEVADARIGAQAAAAIESVAAAWAAVNHPNVAPLRACIRADRPLVVMPALVEPLADAAARCSGREAALVGMLRDVARGMEHLHSKEPAVVHGGLTARSVMLCESVGEQLDRTAPEIRDVNGSATTMTDVFDFGMLAVEVLSGAGRDSAPMRPEYVSEWLWDLVLSCLRSDPSTRPSFASIAAALAVPWAAHTGSIAGDVEVLCDLKPSWCASQGLSPTFICEVNERVLACDVASLSSAKLRVVEWDADDRLVAL</sequence>
<dbReference type="PROSITE" id="PS50011">
    <property type="entry name" value="PROTEIN_KINASE_DOM"/>
    <property type="match status" value="1"/>
</dbReference>
<feature type="region of interest" description="Disordered" evidence="1">
    <location>
        <begin position="125"/>
        <end position="145"/>
    </location>
</feature>
<accession>A0ABR4MWG9</accession>
<keyword evidence="4" id="KW-1185">Reference proteome</keyword>
<dbReference type="Gene3D" id="1.10.510.10">
    <property type="entry name" value="Transferase(Phosphotransferase) domain 1"/>
    <property type="match status" value="1"/>
</dbReference>
<dbReference type="InterPro" id="IPR011009">
    <property type="entry name" value="Kinase-like_dom_sf"/>
</dbReference>
<dbReference type="Proteomes" id="UP001527925">
    <property type="component" value="Unassembled WGS sequence"/>
</dbReference>